<evidence type="ECO:0000256" key="4">
    <source>
        <dbReference type="ARBA" id="ARBA00022840"/>
    </source>
</evidence>
<gene>
    <name evidence="8" type="ORF">FRZ32_02135</name>
</gene>
<dbReference type="InterPro" id="IPR003781">
    <property type="entry name" value="CoA-bd"/>
</dbReference>
<dbReference type="Gene3D" id="3.40.50.720">
    <property type="entry name" value="NAD(P)-binding Rossmann-like Domain"/>
    <property type="match status" value="1"/>
</dbReference>
<comment type="caution">
    <text evidence="8">The sequence shown here is derived from an EMBL/GenBank/DDBJ whole genome shotgun (WGS) entry which is preliminary data.</text>
</comment>
<dbReference type="SUPFAM" id="SSF51735">
    <property type="entry name" value="NAD(P)-binding Rossmann-fold domains"/>
    <property type="match status" value="1"/>
</dbReference>
<dbReference type="PANTHER" id="PTHR43334:SF1">
    <property type="entry name" value="3-HYDROXYPROPIONATE--COA LIGASE [ADP-FORMING]"/>
    <property type="match status" value="1"/>
</dbReference>
<dbReference type="Proteomes" id="UP000321249">
    <property type="component" value="Unassembled WGS sequence"/>
</dbReference>
<protein>
    <submittedName>
        <fullName evidence="8">Acetate--CoA ligase family protein</fullName>
    </submittedName>
</protein>
<feature type="domain" description="ATP-grasp" evidence="7">
    <location>
        <begin position="513"/>
        <end position="549"/>
    </location>
</feature>
<comment type="similarity">
    <text evidence="5">In the N-terminal section; belongs to the acetate CoA ligase alpha subunit family.</text>
</comment>
<keyword evidence="1" id="KW-0816">Tricarboxylic acid cycle</keyword>
<proteinExistence type="inferred from homology"/>
<evidence type="ECO:0000256" key="5">
    <source>
        <dbReference type="ARBA" id="ARBA00060888"/>
    </source>
</evidence>
<dbReference type="Gene3D" id="3.30.1490.20">
    <property type="entry name" value="ATP-grasp fold, A domain"/>
    <property type="match status" value="1"/>
</dbReference>
<name>A0A5C6TQU9_9SPHN</name>
<dbReference type="OrthoDB" id="9807426at2"/>
<dbReference type="SMART" id="SM00881">
    <property type="entry name" value="CoA_binding"/>
    <property type="match status" value="1"/>
</dbReference>
<dbReference type="RefSeq" id="WP_147041949.1">
    <property type="nucleotide sequence ID" value="NZ_BAABIR010000001.1"/>
</dbReference>
<dbReference type="FunFam" id="3.30.1490.20:FF:000020">
    <property type="entry name" value="Protein lysine acetyltransferase"/>
    <property type="match status" value="1"/>
</dbReference>
<dbReference type="GO" id="GO:0006099">
    <property type="term" value="P:tricarboxylic acid cycle"/>
    <property type="evidence" value="ECO:0007669"/>
    <property type="project" value="UniProtKB-KW"/>
</dbReference>
<evidence type="ECO:0000256" key="6">
    <source>
        <dbReference type="PROSITE-ProRule" id="PRU00409"/>
    </source>
</evidence>
<dbReference type="GO" id="GO:0005524">
    <property type="term" value="F:ATP binding"/>
    <property type="evidence" value="ECO:0007669"/>
    <property type="project" value="UniProtKB-UniRule"/>
</dbReference>
<dbReference type="InterPro" id="IPR011761">
    <property type="entry name" value="ATP-grasp"/>
</dbReference>
<keyword evidence="9" id="KW-1185">Reference proteome</keyword>
<dbReference type="Pfam" id="PF13607">
    <property type="entry name" value="Succ_CoA_lig"/>
    <property type="match status" value="1"/>
</dbReference>
<keyword evidence="2 8" id="KW-0436">Ligase</keyword>
<dbReference type="PROSITE" id="PS50975">
    <property type="entry name" value="ATP_GRASP"/>
    <property type="match status" value="1"/>
</dbReference>
<evidence type="ECO:0000313" key="9">
    <source>
        <dbReference type="Proteomes" id="UP000321249"/>
    </source>
</evidence>
<dbReference type="GO" id="GO:0046872">
    <property type="term" value="F:metal ion binding"/>
    <property type="evidence" value="ECO:0007669"/>
    <property type="project" value="InterPro"/>
</dbReference>
<evidence type="ECO:0000256" key="2">
    <source>
        <dbReference type="ARBA" id="ARBA00022598"/>
    </source>
</evidence>
<dbReference type="InterPro" id="IPR043938">
    <property type="entry name" value="Ligase_CoA_dom"/>
</dbReference>
<dbReference type="EMBL" id="VOQQ01000001">
    <property type="protein sequence ID" value="TXC62560.1"/>
    <property type="molecule type" value="Genomic_DNA"/>
</dbReference>
<dbReference type="GO" id="GO:0043758">
    <property type="term" value="F:acetate-CoA ligase (ADP-forming) activity"/>
    <property type="evidence" value="ECO:0007669"/>
    <property type="project" value="InterPro"/>
</dbReference>
<dbReference type="SUPFAM" id="SSF56059">
    <property type="entry name" value="Glutathione synthetase ATP-binding domain-like"/>
    <property type="match status" value="1"/>
</dbReference>
<dbReference type="PANTHER" id="PTHR43334">
    <property type="entry name" value="ACETATE--COA LIGASE [ADP-FORMING]"/>
    <property type="match status" value="1"/>
</dbReference>
<dbReference type="InterPro" id="IPR051538">
    <property type="entry name" value="Acyl-CoA_Synth/Transferase"/>
</dbReference>
<organism evidence="8 9">
    <name type="scientific">Allosphingosinicella ginsenosidimutans</name>
    <dbReference type="NCBI Taxonomy" id="1176539"/>
    <lineage>
        <taxon>Bacteria</taxon>
        <taxon>Pseudomonadati</taxon>
        <taxon>Pseudomonadota</taxon>
        <taxon>Alphaproteobacteria</taxon>
        <taxon>Sphingomonadales</taxon>
        <taxon>Sphingomonadaceae</taxon>
        <taxon>Allosphingosinicella</taxon>
    </lineage>
</organism>
<dbReference type="Gene3D" id="3.30.470.20">
    <property type="entry name" value="ATP-grasp fold, B domain"/>
    <property type="match status" value="1"/>
</dbReference>
<dbReference type="Pfam" id="PF13380">
    <property type="entry name" value="CoA_binding_2"/>
    <property type="match status" value="1"/>
</dbReference>
<dbReference type="Pfam" id="PF19045">
    <property type="entry name" value="Ligase_CoA_2"/>
    <property type="match status" value="1"/>
</dbReference>
<dbReference type="InterPro" id="IPR013815">
    <property type="entry name" value="ATP_grasp_subdomain_1"/>
</dbReference>
<accession>A0A5C6TQU9</accession>
<reference evidence="8 9" key="1">
    <citation type="journal article" date="2015" name="J. Microbiol.">
        <title>Sphingosinicella ginsenosidimutans sp. nov., with ginsenoside converting activity.</title>
        <authorList>
            <person name="Kim J.K."/>
            <person name="Kang M.S."/>
            <person name="Park S.C."/>
            <person name="Kim K.M."/>
            <person name="Choi K."/>
            <person name="Yoon M.H."/>
            <person name="Im W.T."/>
        </authorList>
    </citation>
    <scope>NUCLEOTIDE SEQUENCE [LARGE SCALE GENOMIC DNA]</scope>
    <source>
        <strain evidence="8 9">BS-11</strain>
    </source>
</reference>
<keyword evidence="3 6" id="KW-0547">Nucleotide-binding</keyword>
<dbReference type="InterPro" id="IPR016102">
    <property type="entry name" value="Succinyl-CoA_synth-like"/>
</dbReference>
<dbReference type="AlphaFoldDB" id="A0A5C6TQU9"/>
<dbReference type="InterPro" id="IPR032875">
    <property type="entry name" value="Succ_CoA_lig_flav_dom"/>
</dbReference>
<keyword evidence="4 6" id="KW-0067">ATP-binding</keyword>
<evidence type="ECO:0000313" key="8">
    <source>
        <dbReference type="EMBL" id="TXC62560.1"/>
    </source>
</evidence>
<dbReference type="Gene3D" id="3.40.50.261">
    <property type="entry name" value="Succinyl-CoA synthetase domains"/>
    <property type="match status" value="2"/>
</dbReference>
<evidence type="ECO:0000259" key="7">
    <source>
        <dbReference type="PROSITE" id="PS50975"/>
    </source>
</evidence>
<sequence>MNSGTRGVYRHRDLDPILNPARVAIVGISPSTRGAGARALGQLRLLGFEGAIDLVNAKYTEIDGAPCHPSIASVGHAPDCVIITVPQVAVENVLLDAASAGAKSAIIFAAGYADTGREDRRGQQERLAAIALDTGIRIIGPNCLGAVNYADGAALTYTNTPVLRIDDRIVAPQARAVGLVSQSGGLGFACAQAVQRGVSLSHILTSGNSCDVDVADYIAYLAEAPACTAIACVFEAVPSGARLLEAADIAFRAGKPLVVHKLGTGEGGAAAAMTHSGMLAGTHDAFVASLEQVGAIMVDGFENLIETAAYCAKADPDAAGGVIVLTSSGGASVMAADKAELHGVELPQPDENIRAAVQKKLPDFGTARNPCDVTGGLANDHDGYFACVDLLLSDPAYGTLVTAHPYSVHTANRVRAFGELAAKYDKRVCNVWITEYLAGPGLIEAERDPNQMVFRSMDRCFASMAALRDWAASRVDRLGVSTGGRIVDREAATRAGTLLRACTDMILTERQAKAVLAEYGVTVVTDRLAASPEEAADAADALGYPVVVKIDSPDIAHKTEAGVVAIDLADRATVLAAARQVLANAATHAPGARVDGLLVQPMIPAGVEMMIGAKRDPVFGQMLVVGLGGVFVELLKDRALTSVPVSPAAGELLLERLKGGVLLDGYRGGARVDRKALGELIARVSELLADHGDLLDGADINPIICNGDTIVAVDALLVRRS</sequence>
<dbReference type="SUPFAM" id="SSF52210">
    <property type="entry name" value="Succinyl-CoA synthetase domains"/>
    <property type="match status" value="2"/>
</dbReference>
<evidence type="ECO:0000256" key="1">
    <source>
        <dbReference type="ARBA" id="ARBA00022532"/>
    </source>
</evidence>
<dbReference type="InterPro" id="IPR036291">
    <property type="entry name" value="NAD(P)-bd_dom_sf"/>
</dbReference>
<evidence type="ECO:0000256" key="3">
    <source>
        <dbReference type="ARBA" id="ARBA00022741"/>
    </source>
</evidence>
<dbReference type="Pfam" id="PF13549">
    <property type="entry name" value="ATP-grasp_5"/>
    <property type="match status" value="1"/>
</dbReference>